<dbReference type="Proteomes" id="UP000247773">
    <property type="component" value="Genome"/>
</dbReference>
<organism evidence="1 2">
    <name type="scientific">Pseudomonas phage PspYZU05</name>
    <dbReference type="NCBI Taxonomy" id="1983556"/>
    <lineage>
        <taxon>Viruses</taxon>
        <taxon>Duplodnaviria</taxon>
        <taxon>Heunggongvirae</taxon>
        <taxon>Uroviricota</taxon>
        <taxon>Caudoviricetes</taxon>
        <taxon>Pantevenvirales</taxon>
        <taxon>Straboviridae</taxon>
        <taxon>Jiangsuvirus</taxon>
        <taxon>Jiangsuvirus pspyzu05</taxon>
    </lineage>
</organism>
<keyword evidence="2" id="KW-1185">Reference proteome</keyword>
<sequence length="67" mass="7676">MKLSFKQQQFMELVEGNYPFEVGSNKKGPTIKGITNYNQTLYATLTLRSLLAKKLIEIVDGKILKRQ</sequence>
<name>A0A2U7N2J4_9CAUD</name>
<evidence type="ECO:0000313" key="2">
    <source>
        <dbReference type="Proteomes" id="UP000247773"/>
    </source>
</evidence>
<proteinExistence type="predicted"/>
<gene>
    <name evidence="1" type="ORF">PspYZU05_83</name>
</gene>
<protein>
    <submittedName>
        <fullName evidence="1">Uncharacterized protein</fullName>
    </submittedName>
</protein>
<accession>A0A2U7N2J4</accession>
<reference evidence="1 2" key="1">
    <citation type="submission" date="2017-04" db="EMBL/GenBank/DDBJ databases">
        <title>Isolation of lytic bacteriophages infecting Pseudomonas strains for biocontrol of fish and shrimp spoilage during chilled storage.</title>
        <authorList>
            <person name="Yang Z."/>
            <person name="Tao X."/>
            <person name="Gao L."/>
            <person name="Rao S."/>
        </authorList>
    </citation>
    <scope>NUCLEOTIDE SEQUENCE [LARGE SCALE GENOMIC DNA]</scope>
</reference>
<evidence type="ECO:0000313" key="1">
    <source>
        <dbReference type="EMBL" id="ASD52035.1"/>
    </source>
</evidence>
<dbReference type="EMBL" id="KY971610">
    <property type="protein sequence ID" value="ASD52035.1"/>
    <property type="molecule type" value="Genomic_DNA"/>
</dbReference>